<sequence>MLASRLGRFLMALHHETWAIVIVNSGLVGTSNGQFCVFTSENRAWEECLKLREKNPDVELVVKKTKLPLPWKTYE</sequence>
<evidence type="ECO:0000313" key="2">
    <source>
        <dbReference type="Proteomes" id="UP000224521"/>
    </source>
</evidence>
<dbReference type="Proteomes" id="UP000224521">
    <property type="component" value="Segment"/>
</dbReference>
<organism evidence="1 2">
    <name type="scientific">Shigella phage SH7</name>
    <dbReference type="NCBI Taxonomy" id="1913049"/>
    <lineage>
        <taxon>Viruses</taxon>
        <taxon>Duplodnaviria</taxon>
        <taxon>Heunggongvirae</taxon>
        <taxon>Uroviricota</taxon>
        <taxon>Caudoviricetes</taxon>
        <taxon>Pantevenvirales</taxon>
        <taxon>Straboviridae</taxon>
        <taxon>Tevenvirinae</taxon>
        <taxon>Tequatrovirus</taxon>
        <taxon>Tequatrovirus sh7</taxon>
    </lineage>
</organism>
<dbReference type="Pfam" id="PF25744">
    <property type="entry name" value="T4_Y13H"/>
    <property type="match status" value="1"/>
</dbReference>
<accession>A0A1J0GSM1</accession>
<reference evidence="1 2" key="1">
    <citation type="submission" date="2016-09" db="EMBL/GenBank/DDBJ databases">
        <title>Characterization of two polyvalent phages infecting Enterobacteriaceae.</title>
        <authorList>
            <person name="Hamdi S."/>
            <person name="Rousseau G.M."/>
            <person name="Labrie S.J."/>
            <person name="Tremblay D.M."/>
            <person name="Kourda R.S."/>
            <person name="Slama K.B."/>
            <person name="Moineau S."/>
        </authorList>
    </citation>
    <scope>NUCLEOTIDE SEQUENCE [LARGE SCALE GENOMIC DNA]</scope>
</reference>
<gene>
    <name evidence="1" type="ORF">SH7_0212</name>
</gene>
<dbReference type="InterPro" id="IPR057969">
    <property type="entry name" value="T4_Y13H-like"/>
</dbReference>
<protein>
    <submittedName>
        <fullName evidence="1">Uncharacterized protein</fullName>
    </submittedName>
</protein>
<name>A0A1J0GSM1_9CAUD</name>
<keyword evidence="2" id="KW-1185">Reference proteome</keyword>
<dbReference type="EMBL" id="KX828711">
    <property type="protein sequence ID" value="APC45140.1"/>
    <property type="molecule type" value="Genomic_DNA"/>
</dbReference>
<proteinExistence type="predicted"/>
<evidence type="ECO:0000313" key="1">
    <source>
        <dbReference type="EMBL" id="APC45140.1"/>
    </source>
</evidence>